<dbReference type="EMBL" id="KQ414797">
    <property type="protein sequence ID" value="KOC60700.1"/>
    <property type="molecule type" value="Genomic_DNA"/>
</dbReference>
<keyword evidence="2" id="KW-1185">Reference proteome</keyword>
<name>A0A0L7QPZ2_9HYME</name>
<keyword evidence="1" id="KW-0808">Transferase</keyword>
<dbReference type="GO" id="GO:0032259">
    <property type="term" value="P:methylation"/>
    <property type="evidence" value="ECO:0007669"/>
    <property type="project" value="UniProtKB-KW"/>
</dbReference>
<evidence type="ECO:0000313" key="2">
    <source>
        <dbReference type="Proteomes" id="UP000053825"/>
    </source>
</evidence>
<dbReference type="AlphaFoldDB" id="A0A0L7QPZ2"/>
<accession>A0A0L7QPZ2</accession>
<dbReference type="GO" id="GO:0008168">
    <property type="term" value="F:methyltransferase activity"/>
    <property type="evidence" value="ECO:0007669"/>
    <property type="project" value="UniProtKB-KW"/>
</dbReference>
<dbReference type="PANTHER" id="PTHR46060:SF1">
    <property type="entry name" value="MARINER MOS1 TRANSPOSASE-LIKE PROTEIN"/>
    <property type="match status" value="1"/>
</dbReference>
<sequence>MGISGEYGGCDKTSHDKFFSFPKVSFAACGLALSCCNIMPFKKLRNLLWQVLSHPRYSPDMPLSDYCLFRNLNNFLRKTAIDTFSNSKPTEFFKRGINHLVKRWQEVMEKGGNYIGD</sequence>
<dbReference type="Proteomes" id="UP000053825">
    <property type="component" value="Unassembled WGS sequence"/>
</dbReference>
<dbReference type="STRING" id="597456.A0A0L7QPZ2"/>
<dbReference type="InterPro" id="IPR052709">
    <property type="entry name" value="Transposase-MT_Hybrid"/>
</dbReference>
<reference evidence="1 2" key="1">
    <citation type="submission" date="2015-07" db="EMBL/GenBank/DDBJ databases">
        <title>The genome of Habropoda laboriosa.</title>
        <authorList>
            <person name="Pan H."/>
            <person name="Kapheim K."/>
        </authorList>
    </citation>
    <scope>NUCLEOTIDE SEQUENCE [LARGE SCALE GENOMIC DNA]</scope>
    <source>
        <strain evidence="1">0110345459</strain>
    </source>
</reference>
<dbReference type="InterPro" id="IPR036397">
    <property type="entry name" value="RNaseH_sf"/>
</dbReference>
<evidence type="ECO:0000313" key="1">
    <source>
        <dbReference type="EMBL" id="KOC60700.1"/>
    </source>
</evidence>
<gene>
    <name evidence="1" type="ORF">WH47_07443</name>
</gene>
<organism evidence="1 2">
    <name type="scientific">Habropoda laboriosa</name>
    <dbReference type="NCBI Taxonomy" id="597456"/>
    <lineage>
        <taxon>Eukaryota</taxon>
        <taxon>Metazoa</taxon>
        <taxon>Ecdysozoa</taxon>
        <taxon>Arthropoda</taxon>
        <taxon>Hexapoda</taxon>
        <taxon>Insecta</taxon>
        <taxon>Pterygota</taxon>
        <taxon>Neoptera</taxon>
        <taxon>Endopterygota</taxon>
        <taxon>Hymenoptera</taxon>
        <taxon>Apocrita</taxon>
        <taxon>Aculeata</taxon>
        <taxon>Apoidea</taxon>
        <taxon>Anthophila</taxon>
        <taxon>Apidae</taxon>
        <taxon>Habropoda</taxon>
    </lineage>
</organism>
<keyword evidence="1" id="KW-0489">Methyltransferase</keyword>
<dbReference type="GO" id="GO:0003676">
    <property type="term" value="F:nucleic acid binding"/>
    <property type="evidence" value="ECO:0007669"/>
    <property type="project" value="InterPro"/>
</dbReference>
<dbReference type="PANTHER" id="PTHR46060">
    <property type="entry name" value="MARINER MOS1 TRANSPOSASE-LIKE PROTEIN"/>
    <property type="match status" value="1"/>
</dbReference>
<dbReference type="Gene3D" id="3.30.420.10">
    <property type="entry name" value="Ribonuclease H-like superfamily/Ribonuclease H"/>
    <property type="match status" value="1"/>
</dbReference>
<protein>
    <submittedName>
        <fullName evidence="1">Histone-lysine N-methyltransferase SETMAR</fullName>
    </submittedName>
</protein>
<proteinExistence type="predicted"/>